<evidence type="ECO:0000313" key="1">
    <source>
        <dbReference type="EMBL" id="OOY24806.1"/>
    </source>
</evidence>
<dbReference type="InterPro" id="IPR002347">
    <property type="entry name" value="SDR_fam"/>
</dbReference>
<accession>A0ABX3MYL8</accession>
<dbReference type="PANTHER" id="PTHR43544">
    <property type="entry name" value="SHORT-CHAIN DEHYDROGENASE/REDUCTASE"/>
    <property type="match status" value="1"/>
</dbReference>
<evidence type="ECO:0000313" key="2">
    <source>
        <dbReference type="Proteomes" id="UP000190787"/>
    </source>
</evidence>
<gene>
    <name evidence="1" type="ORF">BMI91_08230</name>
</gene>
<dbReference type="PANTHER" id="PTHR43544:SF12">
    <property type="entry name" value="NAD(P)-BINDING ROSSMANN-FOLD SUPERFAMILY PROTEIN"/>
    <property type="match status" value="1"/>
</dbReference>
<dbReference type="RefSeq" id="WP_078605099.1">
    <property type="nucleotide sequence ID" value="NZ_MPZV01000002.1"/>
</dbReference>
<dbReference type="InterPro" id="IPR051468">
    <property type="entry name" value="Fungal_SecMetab_SDRs"/>
</dbReference>
<reference evidence="1 2" key="1">
    <citation type="submission" date="2016-11" db="EMBL/GenBank/DDBJ databases">
        <title>A multilocus sequence analysis scheme for characterization of bacteria in the genus Thioclava.</title>
        <authorList>
            <person name="Liu Y."/>
            <person name="Shao Z."/>
        </authorList>
    </citation>
    <scope>NUCLEOTIDE SEQUENCE [LARGE SCALE GENOMIC DNA]</scope>
    <source>
        <strain evidence="1 2">TAW-CT134</strain>
    </source>
</reference>
<organism evidence="1 2">
    <name type="scientific">Thioclava sediminum</name>
    <dbReference type="NCBI Taxonomy" id="1915319"/>
    <lineage>
        <taxon>Bacteria</taxon>
        <taxon>Pseudomonadati</taxon>
        <taxon>Pseudomonadota</taxon>
        <taxon>Alphaproteobacteria</taxon>
        <taxon>Rhodobacterales</taxon>
        <taxon>Paracoccaceae</taxon>
        <taxon>Thioclava</taxon>
    </lineage>
</organism>
<protein>
    <submittedName>
        <fullName evidence="1">C factor, cell signaling protein</fullName>
    </submittedName>
</protein>
<sequence>MTEDKVAGQAIVIGDTGGIGSAIRAELEARGFAVKGLSRSRDGFDVTDERSVEAGLREIEGPVNLIFVASGALGTPEKALSHLTPEELQTQFAVNAMGPALVLKHAARLLPRDGHARFAALSARVGSIGDNGLGGWYSYRTSKAALNQLLHGAAIELGRSHKQLVIAALHPGTVDTPFTADYPRDKLAPEDAARRLLDVLDGLPPAQSGGFYDYAGKEIPW</sequence>
<comment type="caution">
    <text evidence="1">The sequence shown here is derived from an EMBL/GenBank/DDBJ whole genome shotgun (WGS) entry which is preliminary data.</text>
</comment>
<proteinExistence type="predicted"/>
<dbReference type="Pfam" id="PF13561">
    <property type="entry name" value="adh_short_C2"/>
    <property type="match status" value="1"/>
</dbReference>
<keyword evidence="2" id="KW-1185">Reference proteome</keyword>
<dbReference type="Proteomes" id="UP000190787">
    <property type="component" value="Unassembled WGS sequence"/>
</dbReference>
<dbReference type="PRINTS" id="PR00081">
    <property type="entry name" value="GDHRDH"/>
</dbReference>
<dbReference type="Gene3D" id="3.40.50.720">
    <property type="entry name" value="NAD(P)-binding Rossmann-like Domain"/>
    <property type="match status" value="1"/>
</dbReference>
<dbReference type="InterPro" id="IPR036291">
    <property type="entry name" value="NAD(P)-bd_dom_sf"/>
</dbReference>
<name>A0ABX3MYL8_9RHOB</name>
<dbReference type="EMBL" id="MPZV01000002">
    <property type="protein sequence ID" value="OOY24806.1"/>
    <property type="molecule type" value="Genomic_DNA"/>
</dbReference>
<dbReference type="SUPFAM" id="SSF51735">
    <property type="entry name" value="NAD(P)-binding Rossmann-fold domains"/>
    <property type="match status" value="1"/>
</dbReference>